<name>A0A4Q1HK22_9BURK</name>
<dbReference type="EMBL" id="PYAL01000003">
    <property type="protein sequence ID" value="RXN90456.1"/>
    <property type="molecule type" value="Genomic_DNA"/>
</dbReference>
<dbReference type="InterPro" id="IPR035959">
    <property type="entry name" value="RutC-like_sf"/>
</dbReference>
<dbReference type="Proteomes" id="UP000290849">
    <property type="component" value="Unassembled WGS sequence"/>
</dbReference>
<evidence type="ECO:0000313" key="2">
    <source>
        <dbReference type="EMBL" id="RXN90456.1"/>
    </source>
</evidence>
<dbReference type="OrthoDB" id="8655901at2"/>
<protein>
    <submittedName>
        <fullName evidence="2">RidA family protein</fullName>
    </submittedName>
</protein>
<proteinExistence type="inferred from homology"/>
<dbReference type="RefSeq" id="WP_129150888.1">
    <property type="nucleotide sequence ID" value="NZ_JBHSDO010000014.1"/>
</dbReference>
<dbReference type="SUPFAM" id="SSF55298">
    <property type="entry name" value="YjgF-like"/>
    <property type="match status" value="1"/>
</dbReference>
<dbReference type="CDD" id="cd00448">
    <property type="entry name" value="YjgF_YER057c_UK114_family"/>
    <property type="match status" value="1"/>
</dbReference>
<gene>
    <name evidence="2" type="ORF">C7R54_13230</name>
</gene>
<dbReference type="PANTHER" id="PTHR11803:SF58">
    <property type="entry name" value="PROTEIN HMF1-RELATED"/>
    <property type="match status" value="1"/>
</dbReference>
<dbReference type="GO" id="GO:0005829">
    <property type="term" value="C:cytosol"/>
    <property type="evidence" value="ECO:0007669"/>
    <property type="project" value="TreeGrafter"/>
</dbReference>
<keyword evidence="3" id="KW-1185">Reference proteome</keyword>
<accession>A0A4Q1HK22</accession>
<evidence type="ECO:0000313" key="3">
    <source>
        <dbReference type="Proteomes" id="UP000290849"/>
    </source>
</evidence>
<sequence length="134" mass="14223">MAHSQDRTPPPPAGTYRPWARAGGLVFLAGQTPRDEAGVRHGDAPFDVQARMALDNLEAAARAAGLSLRSAVKVHVFLKNPSDAKAFDAIYREYVGDPLPARTLVQSGLLGFDIEVDAILDAGDTPPPARHAEG</sequence>
<reference evidence="2 3" key="1">
    <citation type="journal article" date="2017" name="Int. J. Syst. Evol. Microbiol.">
        <title>Achromobacter aloeverae sp. nov., isolated from the root of Aloe vera (L.) Burm.f.</title>
        <authorList>
            <person name="Kuncharoen N."/>
            <person name="Muramatsu Y."/>
            <person name="Shibata C."/>
            <person name="Kamakura Y."/>
            <person name="Nakagawa Y."/>
            <person name="Tanasupawat S."/>
        </authorList>
    </citation>
    <scope>NUCLEOTIDE SEQUENCE [LARGE SCALE GENOMIC DNA]</scope>
    <source>
        <strain evidence="2 3">AVA-1</strain>
    </source>
</reference>
<dbReference type="PANTHER" id="PTHR11803">
    <property type="entry name" value="2-IMINOBUTANOATE/2-IMINOPROPANOATE DEAMINASE RIDA"/>
    <property type="match status" value="1"/>
</dbReference>
<dbReference type="InterPro" id="IPR006175">
    <property type="entry name" value="YjgF/YER057c/UK114"/>
</dbReference>
<dbReference type="GO" id="GO:0019239">
    <property type="term" value="F:deaminase activity"/>
    <property type="evidence" value="ECO:0007669"/>
    <property type="project" value="TreeGrafter"/>
</dbReference>
<dbReference type="Pfam" id="PF01042">
    <property type="entry name" value="Ribonuc_L-PSP"/>
    <property type="match status" value="1"/>
</dbReference>
<comment type="similarity">
    <text evidence="1">Belongs to the RutC family.</text>
</comment>
<dbReference type="AlphaFoldDB" id="A0A4Q1HK22"/>
<dbReference type="Gene3D" id="3.30.1330.40">
    <property type="entry name" value="RutC-like"/>
    <property type="match status" value="1"/>
</dbReference>
<evidence type="ECO:0000256" key="1">
    <source>
        <dbReference type="ARBA" id="ARBA00010552"/>
    </source>
</evidence>
<organism evidence="2 3">
    <name type="scientific">Achromobacter aloeverae</name>
    <dbReference type="NCBI Taxonomy" id="1750518"/>
    <lineage>
        <taxon>Bacteria</taxon>
        <taxon>Pseudomonadati</taxon>
        <taxon>Pseudomonadota</taxon>
        <taxon>Betaproteobacteria</taxon>
        <taxon>Burkholderiales</taxon>
        <taxon>Alcaligenaceae</taxon>
        <taxon>Achromobacter</taxon>
    </lineage>
</organism>
<comment type="caution">
    <text evidence="2">The sequence shown here is derived from an EMBL/GenBank/DDBJ whole genome shotgun (WGS) entry which is preliminary data.</text>
</comment>